<protein>
    <submittedName>
        <fullName evidence="1">Jg26641 protein</fullName>
    </submittedName>
</protein>
<dbReference type="AlphaFoldDB" id="A0A8S4RIX4"/>
<comment type="caution">
    <text evidence="1">The sequence shown here is derived from an EMBL/GenBank/DDBJ whole genome shotgun (WGS) entry which is preliminary data.</text>
</comment>
<proteinExistence type="predicted"/>
<organism evidence="1 2">
    <name type="scientific">Pararge aegeria aegeria</name>
    <dbReference type="NCBI Taxonomy" id="348720"/>
    <lineage>
        <taxon>Eukaryota</taxon>
        <taxon>Metazoa</taxon>
        <taxon>Ecdysozoa</taxon>
        <taxon>Arthropoda</taxon>
        <taxon>Hexapoda</taxon>
        <taxon>Insecta</taxon>
        <taxon>Pterygota</taxon>
        <taxon>Neoptera</taxon>
        <taxon>Endopterygota</taxon>
        <taxon>Lepidoptera</taxon>
        <taxon>Glossata</taxon>
        <taxon>Ditrysia</taxon>
        <taxon>Papilionoidea</taxon>
        <taxon>Nymphalidae</taxon>
        <taxon>Satyrinae</taxon>
        <taxon>Satyrini</taxon>
        <taxon>Parargina</taxon>
        <taxon>Pararge</taxon>
    </lineage>
</organism>
<evidence type="ECO:0000313" key="1">
    <source>
        <dbReference type="EMBL" id="CAH2236593.1"/>
    </source>
</evidence>
<sequence>LRPFCQIGGIITELFKDFREIYGSILEKNRHRKVKTRRKKYILI</sequence>
<dbReference type="Proteomes" id="UP000838756">
    <property type="component" value="Unassembled WGS sequence"/>
</dbReference>
<name>A0A8S4RIX4_9NEOP</name>
<gene>
    <name evidence="1" type="primary">jg26641</name>
    <name evidence="1" type="ORF">PAEG_LOCUS13959</name>
</gene>
<dbReference type="EMBL" id="CAKXAJ010025213">
    <property type="protein sequence ID" value="CAH2236593.1"/>
    <property type="molecule type" value="Genomic_DNA"/>
</dbReference>
<evidence type="ECO:0000313" key="2">
    <source>
        <dbReference type="Proteomes" id="UP000838756"/>
    </source>
</evidence>
<keyword evidence="2" id="KW-1185">Reference proteome</keyword>
<reference evidence="1" key="1">
    <citation type="submission" date="2022-03" db="EMBL/GenBank/DDBJ databases">
        <authorList>
            <person name="Lindestad O."/>
        </authorList>
    </citation>
    <scope>NUCLEOTIDE SEQUENCE</scope>
</reference>
<feature type="non-terminal residue" evidence="1">
    <location>
        <position position="1"/>
    </location>
</feature>
<accession>A0A8S4RIX4</accession>